<protein>
    <recommendedName>
        <fullName evidence="2">VanZ-like domain-containing protein</fullName>
    </recommendedName>
</protein>
<dbReference type="InterPro" id="IPR053150">
    <property type="entry name" value="Teicoplanin_resist-assoc"/>
</dbReference>
<name>A0A3M2MAH0_9ACTN</name>
<dbReference type="AlphaFoldDB" id="A0A3M2MAH0"/>
<feature type="domain" description="VanZ-like" evidence="2">
    <location>
        <begin position="7"/>
        <end position="103"/>
    </location>
</feature>
<evidence type="ECO:0000313" key="3">
    <source>
        <dbReference type="EMBL" id="RMI45605.1"/>
    </source>
</evidence>
<proteinExistence type="predicted"/>
<comment type="caution">
    <text evidence="3">The sequence shown here is derived from an EMBL/GenBank/DDBJ whole genome shotgun (WGS) entry which is preliminary data.</text>
</comment>
<dbReference type="Proteomes" id="UP000278673">
    <property type="component" value="Unassembled WGS sequence"/>
</dbReference>
<gene>
    <name evidence="3" type="ORF">EBN88_03035</name>
</gene>
<dbReference type="Pfam" id="PF04892">
    <property type="entry name" value="VanZ"/>
    <property type="match status" value="1"/>
</dbReference>
<dbReference type="PANTHER" id="PTHR36834:SF1">
    <property type="entry name" value="INTEGRAL MEMBRANE PROTEIN"/>
    <property type="match status" value="1"/>
</dbReference>
<feature type="compositionally biased region" description="Pro residues" evidence="1">
    <location>
        <begin position="118"/>
        <end position="138"/>
    </location>
</feature>
<sequence length="199" mass="20811">MLWVSPANLEPLSTIRADLARGPEEAGRTLAAGLLRLAPLGVLLPLVGAQLGGGRLMSMARTVFVGAMVSLGLECAQTLTPSRVSDIDSVLLNTLGVALTHQFCYGLLRRFAPLSTPPFEPPAEPPPAGRSPTTPPAPHAACHPGPHAGHRATPGTRVAGAPVPHPQHRPQVQPQHHPTERRPAATHEPAVNTPLEPTG</sequence>
<dbReference type="InterPro" id="IPR006976">
    <property type="entry name" value="VanZ-like"/>
</dbReference>
<evidence type="ECO:0000313" key="4">
    <source>
        <dbReference type="Proteomes" id="UP000278673"/>
    </source>
</evidence>
<accession>A0A3M2MAH0</accession>
<evidence type="ECO:0000256" key="1">
    <source>
        <dbReference type="SAM" id="MobiDB-lite"/>
    </source>
</evidence>
<feature type="region of interest" description="Disordered" evidence="1">
    <location>
        <begin position="118"/>
        <end position="199"/>
    </location>
</feature>
<dbReference type="PANTHER" id="PTHR36834">
    <property type="entry name" value="MEMBRANE PROTEIN-RELATED"/>
    <property type="match status" value="1"/>
</dbReference>
<reference evidence="3 4" key="1">
    <citation type="submission" date="2018-10" db="EMBL/GenBank/DDBJ databases">
        <title>Isolation, diversity and antifungal activity of actinobacteria from wheat.</title>
        <authorList>
            <person name="Han C."/>
        </authorList>
    </citation>
    <scope>NUCLEOTIDE SEQUENCE [LARGE SCALE GENOMIC DNA]</scope>
    <source>
        <strain evidence="3 4">NEAU-YY642</strain>
    </source>
</reference>
<dbReference type="EMBL" id="RFFJ01000007">
    <property type="protein sequence ID" value="RMI45605.1"/>
    <property type="molecule type" value="Genomic_DNA"/>
</dbReference>
<evidence type="ECO:0000259" key="2">
    <source>
        <dbReference type="Pfam" id="PF04892"/>
    </source>
</evidence>
<organism evidence="3 4">
    <name type="scientific">Streptomyces triticirhizae</name>
    <dbReference type="NCBI Taxonomy" id="2483353"/>
    <lineage>
        <taxon>Bacteria</taxon>
        <taxon>Bacillati</taxon>
        <taxon>Actinomycetota</taxon>
        <taxon>Actinomycetes</taxon>
        <taxon>Kitasatosporales</taxon>
        <taxon>Streptomycetaceae</taxon>
        <taxon>Streptomyces</taxon>
    </lineage>
</organism>
<keyword evidence="4" id="KW-1185">Reference proteome</keyword>